<organism evidence="7 8">
    <name type="scientific">Mycoplasmopsis alligatoris A21JP2</name>
    <dbReference type="NCBI Taxonomy" id="747682"/>
    <lineage>
        <taxon>Bacteria</taxon>
        <taxon>Bacillati</taxon>
        <taxon>Mycoplasmatota</taxon>
        <taxon>Mycoplasmoidales</taxon>
        <taxon>Metamycoplasmataceae</taxon>
        <taxon>Mycoplasmopsis</taxon>
    </lineage>
</organism>
<dbReference type="eggNOG" id="COG1210">
    <property type="taxonomic scope" value="Bacteria"/>
</dbReference>
<evidence type="ECO:0000256" key="3">
    <source>
        <dbReference type="ARBA" id="ARBA00022679"/>
    </source>
</evidence>
<dbReference type="SUPFAM" id="SSF53448">
    <property type="entry name" value="Nucleotide-diphospho-sugar transferases"/>
    <property type="match status" value="1"/>
</dbReference>
<dbReference type="GO" id="GO:0006011">
    <property type="term" value="P:UDP-alpha-D-glucose metabolic process"/>
    <property type="evidence" value="ECO:0007669"/>
    <property type="project" value="InterPro"/>
</dbReference>
<dbReference type="PANTHER" id="PTHR43197">
    <property type="entry name" value="UTP--GLUCOSE-1-PHOSPHATE URIDYLYLTRANSFERASE"/>
    <property type="match status" value="1"/>
</dbReference>
<evidence type="ECO:0000256" key="5">
    <source>
        <dbReference type="ARBA" id="ARBA00048128"/>
    </source>
</evidence>
<comment type="caution">
    <text evidence="7">The sequence shown here is derived from an EMBL/GenBank/DDBJ whole genome shotgun (WGS) entry which is preliminary data.</text>
</comment>
<dbReference type="AlphaFoldDB" id="D4XW65"/>
<dbReference type="STRING" id="747682.MALL_0712"/>
<evidence type="ECO:0000313" key="7">
    <source>
        <dbReference type="EMBL" id="EFF41426.1"/>
    </source>
</evidence>
<gene>
    <name evidence="7" type="ORF">MALL_0712</name>
</gene>
<reference evidence="7 8" key="1">
    <citation type="submission" date="2010-03" db="EMBL/GenBank/DDBJ databases">
        <authorList>
            <person name="Glass J.I."/>
            <person name="Benders G.A."/>
            <person name="Durkin A.S."/>
            <person name="Farmerie W.G."/>
            <person name="Hlavinka K."/>
            <person name="Hostetler J."/>
            <person name="Jackson J."/>
            <person name="May M.A."/>
            <person name="Miller R.H."/>
            <person name="Paralanov V."/>
            <person name="Radune D."/>
            <person name="Szczypinski B."/>
            <person name="Brown D.R."/>
        </authorList>
    </citation>
    <scope>NUCLEOTIDE SEQUENCE [LARGE SCALE GENOMIC DNA]</scope>
    <source>
        <strain evidence="7 8">A21JP2</strain>
    </source>
</reference>
<protein>
    <recommendedName>
        <fullName evidence="2">UTP--glucose-1-phosphate uridylyltransferase</fullName>
        <ecNumber evidence="2">2.7.7.9</ecNumber>
    </recommendedName>
</protein>
<dbReference type="InterPro" id="IPR005771">
    <property type="entry name" value="GalU_uridylyltTrfase_bac/arc"/>
</dbReference>
<dbReference type="Gene3D" id="3.90.550.10">
    <property type="entry name" value="Spore Coat Polysaccharide Biosynthesis Protein SpsA, Chain A"/>
    <property type="match status" value="1"/>
</dbReference>
<evidence type="ECO:0000259" key="6">
    <source>
        <dbReference type="Pfam" id="PF00483"/>
    </source>
</evidence>
<comment type="similarity">
    <text evidence="1">Belongs to the UDPGP type 2 family.</text>
</comment>
<evidence type="ECO:0000256" key="4">
    <source>
        <dbReference type="ARBA" id="ARBA00022695"/>
    </source>
</evidence>
<dbReference type="InterPro" id="IPR005835">
    <property type="entry name" value="NTP_transferase_dom"/>
</dbReference>
<keyword evidence="8" id="KW-1185">Reference proteome</keyword>
<accession>D4XW65</accession>
<dbReference type="RefSeq" id="WP_005683645.1">
    <property type="nucleotide sequence ID" value="NZ_ADNC01000022.1"/>
</dbReference>
<dbReference type="InterPro" id="IPR029044">
    <property type="entry name" value="Nucleotide-diphossugar_trans"/>
</dbReference>
<dbReference type="EMBL" id="ADNC01000022">
    <property type="protein sequence ID" value="EFF41426.1"/>
    <property type="molecule type" value="Genomic_DNA"/>
</dbReference>
<name>D4XW65_9BACT</name>
<dbReference type="Pfam" id="PF00483">
    <property type="entry name" value="NTP_transferase"/>
    <property type="match status" value="1"/>
</dbReference>
<sequence length="305" mass="34324">MKTINENIKKIRKVIIPCAGWGTRFLPMTKTVHKELVPILNKPAIDYLVEEAIQSGAEEIILVISQRKLELVDYFNVNDALEKELKLKNKKKLLEVVKKTNRNQYIKFVIQETQKGLGDAILVCKDIIGNEPFGIILGDDLVKVSDGTKPAIKQLMEAYESLNGANIVGVQKVLWNKVNKYGIVTPKNRDERANKTFEIIGAIEKPEKEDAPSSRAILGRYVFNPEIFNILEKTAPGVGQEVQLVDSFDELMQTQKIFAFAFTGTRYDLGGVEGFIKANIDYALCEDSLNEEISAFIKSKCKKNK</sequence>
<evidence type="ECO:0000256" key="2">
    <source>
        <dbReference type="ARBA" id="ARBA00012415"/>
    </source>
</evidence>
<evidence type="ECO:0000313" key="8">
    <source>
        <dbReference type="Proteomes" id="UP000004757"/>
    </source>
</evidence>
<proteinExistence type="inferred from homology"/>
<keyword evidence="4" id="KW-0548">Nucleotidyltransferase</keyword>
<evidence type="ECO:0000256" key="1">
    <source>
        <dbReference type="ARBA" id="ARBA00006890"/>
    </source>
</evidence>
<dbReference type="PANTHER" id="PTHR43197:SF1">
    <property type="entry name" value="UTP--GLUCOSE-1-PHOSPHATE URIDYLYLTRANSFERASE"/>
    <property type="match status" value="1"/>
</dbReference>
<dbReference type="EC" id="2.7.7.9" evidence="2"/>
<dbReference type="Proteomes" id="UP000004757">
    <property type="component" value="Unassembled WGS sequence"/>
</dbReference>
<comment type="catalytic activity">
    <reaction evidence="5">
        <text>alpha-D-glucose 1-phosphate + UTP + H(+) = UDP-alpha-D-glucose + diphosphate</text>
        <dbReference type="Rhea" id="RHEA:19889"/>
        <dbReference type="ChEBI" id="CHEBI:15378"/>
        <dbReference type="ChEBI" id="CHEBI:33019"/>
        <dbReference type="ChEBI" id="CHEBI:46398"/>
        <dbReference type="ChEBI" id="CHEBI:58601"/>
        <dbReference type="ChEBI" id="CHEBI:58885"/>
        <dbReference type="EC" id="2.7.7.9"/>
    </reaction>
</comment>
<dbReference type="GO" id="GO:0003983">
    <property type="term" value="F:UTP:glucose-1-phosphate uridylyltransferase activity"/>
    <property type="evidence" value="ECO:0007669"/>
    <property type="project" value="UniProtKB-EC"/>
</dbReference>
<feature type="domain" description="Nucleotidyl transferase" evidence="6">
    <location>
        <begin position="14"/>
        <end position="282"/>
    </location>
</feature>
<keyword evidence="3 7" id="KW-0808">Transferase</keyword>